<dbReference type="Pfam" id="PF14078">
    <property type="entry name" value="DUF4259"/>
    <property type="match status" value="1"/>
</dbReference>
<evidence type="ECO:0000313" key="2">
    <source>
        <dbReference type="Proteomes" id="UP000249185"/>
    </source>
</evidence>
<organism evidence="1 2">
    <name type="scientific">Rhodovulum sulfidophilum</name>
    <name type="common">Rhodobacter sulfidophilus</name>
    <dbReference type="NCBI Taxonomy" id="35806"/>
    <lineage>
        <taxon>Bacteria</taxon>
        <taxon>Pseudomonadati</taxon>
        <taxon>Pseudomonadota</taxon>
        <taxon>Alphaproteobacteria</taxon>
        <taxon>Rhodobacterales</taxon>
        <taxon>Paracoccaceae</taxon>
        <taxon>Rhodovulum</taxon>
    </lineage>
</organism>
<protein>
    <recommendedName>
        <fullName evidence="3">DUF4259 domain-containing protein</fullName>
    </recommendedName>
</protein>
<sequence>MGAWGTGMFENDTAQDWLGEYAAEGASAVVGALMMAEEQAEEGYLEAPQASAALAACEAVAASFGRPLAAAPRELVDSLSADAPQIKAFPDLRLRCVNVVGLVGSAPETSELLALWGEVGGLDQATFEAALGDLNDRLQAGP</sequence>
<evidence type="ECO:0000313" key="1">
    <source>
        <dbReference type="EMBL" id="PZQ48540.1"/>
    </source>
</evidence>
<gene>
    <name evidence="1" type="ORF">DI556_13850</name>
</gene>
<dbReference type="EMBL" id="QFPW01000011">
    <property type="protein sequence ID" value="PZQ48540.1"/>
    <property type="molecule type" value="Genomic_DNA"/>
</dbReference>
<name>A0A2W5QAV6_RHOSU</name>
<accession>A0A2W5QAV6</accession>
<reference evidence="1 2" key="1">
    <citation type="submission" date="2017-08" db="EMBL/GenBank/DDBJ databases">
        <title>Infants hospitalized years apart are colonized by the same room-sourced microbial strains.</title>
        <authorList>
            <person name="Brooks B."/>
            <person name="Olm M.R."/>
            <person name="Firek B.A."/>
            <person name="Baker R."/>
            <person name="Thomas B.C."/>
            <person name="Morowitz M.J."/>
            <person name="Banfield J.F."/>
        </authorList>
    </citation>
    <scope>NUCLEOTIDE SEQUENCE [LARGE SCALE GENOMIC DNA]</scope>
    <source>
        <strain evidence="1">S2_005_002_R2_34</strain>
    </source>
</reference>
<comment type="caution">
    <text evidence="1">The sequence shown here is derived from an EMBL/GenBank/DDBJ whole genome shotgun (WGS) entry which is preliminary data.</text>
</comment>
<evidence type="ECO:0008006" key="3">
    <source>
        <dbReference type="Google" id="ProtNLM"/>
    </source>
</evidence>
<dbReference type="AlphaFoldDB" id="A0A2W5QAV6"/>
<dbReference type="Proteomes" id="UP000249185">
    <property type="component" value="Unassembled WGS sequence"/>
</dbReference>
<proteinExistence type="predicted"/>
<dbReference type="InterPro" id="IPR025355">
    <property type="entry name" value="DUF4259"/>
</dbReference>